<dbReference type="EMBL" id="SRMN01000061">
    <property type="protein sequence ID" value="TGH22316.1"/>
    <property type="molecule type" value="Genomic_DNA"/>
</dbReference>
<evidence type="ECO:0000313" key="3">
    <source>
        <dbReference type="EMBL" id="TGH22316.1"/>
    </source>
</evidence>
<reference evidence="3 4" key="1">
    <citation type="journal article" date="2019" name="mSystems">
        <title>Life at home and on the roam: Genomic adaptions reflect the dual lifestyle of an intracellular, facultative symbiont.</title>
        <authorList>
            <person name="Burgsdorf I."/>
        </authorList>
    </citation>
    <scope>NUCLEOTIDE SEQUENCE [LARGE SCALE GENOMIC DNA]</scope>
    <source>
        <strain evidence="3">277cI</strain>
    </source>
</reference>
<organism evidence="3 4">
    <name type="scientific">Aphanocapsa feldmannii 277cI</name>
    <dbReference type="NCBI Taxonomy" id="2507554"/>
    <lineage>
        <taxon>Bacteria</taxon>
        <taxon>Bacillati</taxon>
        <taxon>Cyanobacteriota</taxon>
        <taxon>Cyanophyceae</taxon>
        <taxon>Oscillatoriophycideae</taxon>
        <taxon>Chroococcales</taxon>
        <taxon>Microcystaceae</taxon>
        <taxon>Aphanocapsa</taxon>
    </lineage>
</organism>
<gene>
    <name evidence="3" type="ORF">ERJ68_04720</name>
</gene>
<name>A0A524RTL3_9CHRO</name>
<evidence type="ECO:0000313" key="4">
    <source>
        <dbReference type="Proteomes" id="UP000315454"/>
    </source>
</evidence>
<comment type="caution">
    <text evidence="3">The sequence shown here is derived from an EMBL/GenBank/DDBJ whole genome shotgun (WGS) entry which is preliminary data.</text>
</comment>
<feature type="transmembrane region" description="Helical" evidence="2">
    <location>
        <begin position="81"/>
        <end position="100"/>
    </location>
</feature>
<evidence type="ECO:0000256" key="2">
    <source>
        <dbReference type="SAM" id="Phobius"/>
    </source>
</evidence>
<keyword evidence="2" id="KW-1133">Transmembrane helix</keyword>
<protein>
    <submittedName>
        <fullName evidence="3">Uncharacterized protein</fullName>
    </submittedName>
</protein>
<evidence type="ECO:0000256" key="1">
    <source>
        <dbReference type="SAM" id="MobiDB-lite"/>
    </source>
</evidence>
<keyword evidence="2" id="KW-0812">Transmembrane</keyword>
<sequence>MEMFLKSMELIGSFHPGLDAGQLLQVERKMTVTKKHAFERWIEKAIRRREHELLSEKRRLRRERLRLAWGEWIVDGTTRQALALFSGLLVLATGFGWWMGSRSSRPLADYSPVERPGWGSPSPARP</sequence>
<dbReference type="AlphaFoldDB" id="A0A524RTL3"/>
<accession>A0A524RTL3</accession>
<feature type="region of interest" description="Disordered" evidence="1">
    <location>
        <begin position="104"/>
        <end position="126"/>
    </location>
</feature>
<proteinExistence type="predicted"/>
<keyword evidence="2" id="KW-0472">Membrane</keyword>
<dbReference type="Proteomes" id="UP000315454">
    <property type="component" value="Unassembled WGS sequence"/>
</dbReference>